<dbReference type="Proteomes" id="UP000756921">
    <property type="component" value="Unassembled WGS sequence"/>
</dbReference>
<accession>A0A9P6GK19</accession>
<evidence type="ECO:0000256" key="1">
    <source>
        <dbReference type="SAM" id="MobiDB-lite"/>
    </source>
</evidence>
<keyword evidence="3" id="KW-1185">Reference proteome</keyword>
<reference evidence="2" key="1">
    <citation type="journal article" date="2020" name="Mol. Plant Microbe Interact.">
        <title>Genome Sequence of the Biocontrol Agent Coniothyrium minitans strain Conio (IMI 134523).</title>
        <authorList>
            <person name="Patel D."/>
            <person name="Shittu T.A."/>
            <person name="Baroncelli R."/>
            <person name="Muthumeenakshi S."/>
            <person name="Osborne T.H."/>
            <person name="Janganan T.K."/>
            <person name="Sreenivasaprasad S."/>
        </authorList>
    </citation>
    <scope>NUCLEOTIDE SEQUENCE</scope>
    <source>
        <strain evidence="2">Conio</strain>
    </source>
</reference>
<feature type="compositionally biased region" description="Basic and acidic residues" evidence="1">
    <location>
        <begin position="1"/>
        <end position="28"/>
    </location>
</feature>
<dbReference type="OrthoDB" id="3862662at2759"/>
<protein>
    <submittedName>
        <fullName evidence="2">Uncharacterized protein</fullName>
    </submittedName>
</protein>
<dbReference type="AlphaFoldDB" id="A0A9P6GK19"/>
<sequence length="98" mass="11107">MEHIPGPRVASHSEVRNREQHPLDETKRAGSWRNQLQLNCNFDGHHDPNSTLIQCVLDLATISLYQGLIFPPLEGTPGTWHHALRRCLKACDSMTNLL</sequence>
<organism evidence="2 3">
    <name type="scientific">Paraphaeosphaeria minitans</name>
    <dbReference type="NCBI Taxonomy" id="565426"/>
    <lineage>
        <taxon>Eukaryota</taxon>
        <taxon>Fungi</taxon>
        <taxon>Dikarya</taxon>
        <taxon>Ascomycota</taxon>
        <taxon>Pezizomycotina</taxon>
        <taxon>Dothideomycetes</taxon>
        <taxon>Pleosporomycetidae</taxon>
        <taxon>Pleosporales</taxon>
        <taxon>Massarineae</taxon>
        <taxon>Didymosphaeriaceae</taxon>
        <taxon>Paraphaeosphaeria</taxon>
    </lineage>
</organism>
<evidence type="ECO:0000313" key="3">
    <source>
        <dbReference type="Proteomes" id="UP000756921"/>
    </source>
</evidence>
<comment type="caution">
    <text evidence="2">The sequence shown here is derived from an EMBL/GenBank/DDBJ whole genome shotgun (WGS) entry which is preliminary data.</text>
</comment>
<dbReference type="EMBL" id="WJXW01000006">
    <property type="protein sequence ID" value="KAF9735589.1"/>
    <property type="molecule type" value="Genomic_DNA"/>
</dbReference>
<proteinExistence type="predicted"/>
<gene>
    <name evidence="2" type="ORF">PMIN01_06994</name>
</gene>
<name>A0A9P6GK19_9PLEO</name>
<feature type="region of interest" description="Disordered" evidence="1">
    <location>
        <begin position="1"/>
        <end position="30"/>
    </location>
</feature>
<evidence type="ECO:0000313" key="2">
    <source>
        <dbReference type="EMBL" id="KAF9735589.1"/>
    </source>
</evidence>